<dbReference type="GO" id="GO:0003677">
    <property type="term" value="F:DNA binding"/>
    <property type="evidence" value="ECO:0007669"/>
    <property type="project" value="InterPro"/>
</dbReference>
<name>D2VPA4_NAEGR</name>
<evidence type="ECO:0000256" key="4">
    <source>
        <dbReference type="ARBA" id="ARBA00022747"/>
    </source>
</evidence>
<dbReference type="GO" id="GO:0008170">
    <property type="term" value="F:N-methyltransferase activity"/>
    <property type="evidence" value="ECO:0007669"/>
    <property type="project" value="InterPro"/>
</dbReference>
<dbReference type="InterPro" id="IPR050320">
    <property type="entry name" value="N5-glutamine_MTase"/>
</dbReference>
<keyword evidence="2" id="KW-0808">Transferase</keyword>
<dbReference type="FunCoup" id="D2VPA4">
    <property type="interactions" value="5"/>
</dbReference>
<evidence type="ECO:0000256" key="2">
    <source>
        <dbReference type="ARBA" id="ARBA00022679"/>
    </source>
</evidence>
<dbReference type="SUPFAM" id="SSF53335">
    <property type="entry name" value="S-adenosyl-L-methionine-dependent methyltransferases"/>
    <property type="match status" value="1"/>
</dbReference>
<dbReference type="InParanoid" id="D2VPA4"/>
<proteinExistence type="predicted"/>
<dbReference type="PANTHER" id="PTHR18895:SF74">
    <property type="entry name" value="MTRF1L RELEASE FACTOR GLUTAMINE METHYLTRANSFERASE"/>
    <property type="match status" value="1"/>
</dbReference>
<dbReference type="InterPro" id="IPR029063">
    <property type="entry name" value="SAM-dependent_MTases_sf"/>
</dbReference>
<dbReference type="OMA" id="THEPHMA"/>
<dbReference type="RefSeq" id="XP_002674141.1">
    <property type="nucleotide sequence ID" value="XM_002674095.1"/>
</dbReference>
<evidence type="ECO:0000313" key="6">
    <source>
        <dbReference type="EMBL" id="EFC41397.1"/>
    </source>
</evidence>
<dbReference type="AlphaFoldDB" id="D2VPA4"/>
<organism evidence="7">
    <name type="scientific">Naegleria gruberi</name>
    <name type="common">Amoeba</name>
    <dbReference type="NCBI Taxonomy" id="5762"/>
    <lineage>
        <taxon>Eukaryota</taxon>
        <taxon>Discoba</taxon>
        <taxon>Heterolobosea</taxon>
        <taxon>Tetramitia</taxon>
        <taxon>Eutetramitia</taxon>
        <taxon>Vahlkampfiidae</taxon>
        <taxon>Naegleria</taxon>
    </lineage>
</organism>
<dbReference type="GO" id="GO:0009307">
    <property type="term" value="P:DNA restriction-modification system"/>
    <property type="evidence" value="ECO:0007669"/>
    <property type="project" value="UniProtKB-KW"/>
</dbReference>
<gene>
    <name evidence="6" type="ORF">NAEGRDRAFT_70785</name>
</gene>
<dbReference type="EMBL" id="GG738886">
    <property type="protein sequence ID" value="EFC41397.1"/>
    <property type="molecule type" value="Genomic_DNA"/>
</dbReference>
<evidence type="ECO:0000256" key="3">
    <source>
        <dbReference type="ARBA" id="ARBA00022691"/>
    </source>
</evidence>
<protein>
    <submittedName>
        <fullName evidence="6">Predicted protein</fullName>
    </submittedName>
</protein>
<dbReference type="Proteomes" id="UP000006671">
    <property type="component" value="Unassembled WGS sequence"/>
</dbReference>
<feature type="domain" description="DNA methylase adenine-specific" evidence="5">
    <location>
        <begin position="60"/>
        <end position="163"/>
    </location>
</feature>
<dbReference type="GO" id="GO:0008276">
    <property type="term" value="F:protein methyltransferase activity"/>
    <property type="evidence" value="ECO:0007669"/>
    <property type="project" value="InterPro"/>
</dbReference>
<dbReference type="InterPro" id="IPR002052">
    <property type="entry name" value="DNA_methylase_N6_adenine_CS"/>
</dbReference>
<dbReference type="PROSITE" id="PS00092">
    <property type="entry name" value="N6_MTASE"/>
    <property type="match status" value="1"/>
</dbReference>
<dbReference type="KEGG" id="ngr:NAEGRDRAFT_70785"/>
<evidence type="ECO:0000259" key="5">
    <source>
        <dbReference type="Pfam" id="PF02384"/>
    </source>
</evidence>
<dbReference type="NCBIfam" id="TIGR00536">
    <property type="entry name" value="hemK_fam"/>
    <property type="match status" value="1"/>
</dbReference>
<dbReference type="VEuPathDB" id="AmoebaDB:NAEGRDRAFT_70785"/>
<reference evidence="6 7" key="1">
    <citation type="journal article" date="2010" name="Cell">
        <title>The genome of Naegleria gruberi illuminates early eukaryotic versatility.</title>
        <authorList>
            <person name="Fritz-Laylin L.K."/>
            <person name="Prochnik S.E."/>
            <person name="Ginger M.L."/>
            <person name="Dacks J.B."/>
            <person name="Carpenter M.L."/>
            <person name="Field M.C."/>
            <person name="Kuo A."/>
            <person name="Paredez A."/>
            <person name="Chapman J."/>
            <person name="Pham J."/>
            <person name="Shu S."/>
            <person name="Neupane R."/>
            <person name="Cipriano M."/>
            <person name="Mancuso J."/>
            <person name="Tu H."/>
            <person name="Salamov A."/>
            <person name="Lindquist E."/>
            <person name="Shapiro H."/>
            <person name="Lucas S."/>
            <person name="Grigoriev I.V."/>
            <person name="Cande W.Z."/>
            <person name="Fulton C."/>
            <person name="Rokhsar D.S."/>
            <person name="Dawson S.C."/>
        </authorList>
    </citation>
    <scope>NUCLEOTIDE SEQUENCE [LARGE SCALE GENOMIC DNA]</scope>
    <source>
        <strain evidence="6 7">NEG-M</strain>
    </source>
</reference>
<dbReference type="Pfam" id="PF02384">
    <property type="entry name" value="N6_Mtase"/>
    <property type="match status" value="1"/>
</dbReference>
<keyword evidence="3" id="KW-0949">S-adenosyl-L-methionine</keyword>
<accession>D2VPA4</accession>
<evidence type="ECO:0000256" key="1">
    <source>
        <dbReference type="ARBA" id="ARBA00022603"/>
    </source>
</evidence>
<dbReference type="Gene3D" id="3.40.50.150">
    <property type="entry name" value="Vaccinia Virus protein VP39"/>
    <property type="match status" value="1"/>
</dbReference>
<dbReference type="InterPro" id="IPR003356">
    <property type="entry name" value="DNA_methylase_A-5"/>
</dbReference>
<keyword evidence="1" id="KW-0489">Methyltransferase</keyword>
<dbReference type="PANTHER" id="PTHR18895">
    <property type="entry name" value="HEMK METHYLTRANSFERASE"/>
    <property type="match status" value="1"/>
</dbReference>
<sequence>MEYIVGNVDFFGRNFNVDSRVLIPRVDSEVLIETTLNQIVPLILKRNGVTNLSQLDRPLRIMEIGVGSGCLLITLLLELEKIGLQKVRAFGIDKSEGALKVATLNAQNLIPKYMELAGKDLKELEFIQHDIFKDDDWIHKDLEMDLIISNPPYIPTNVVQNELDKDVSTHEPHMALDGGLDGFDFYNYLLVDNVLSSKYNLNGHCVMEVGYDQANSLRERIINSRSSLQFLGTAKDLSGYERVVMVETKI</sequence>
<dbReference type="STRING" id="5762.D2VPA4"/>
<keyword evidence="4" id="KW-0680">Restriction system</keyword>
<dbReference type="OrthoDB" id="313030at2759"/>
<dbReference type="GeneID" id="8850688"/>
<dbReference type="GO" id="GO:0032259">
    <property type="term" value="P:methylation"/>
    <property type="evidence" value="ECO:0007669"/>
    <property type="project" value="UniProtKB-KW"/>
</dbReference>
<dbReference type="InterPro" id="IPR004556">
    <property type="entry name" value="HemK-like"/>
</dbReference>
<evidence type="ECO:0000313" key="7">
    <source>
        <dbReference type="Proteomes" id="UP000006671"/>
    </source>
</evidence>
<keyword evidence="7" id="KW-1185">Reference proteome</keyword>
<dbReference type="eggNOG" id="KOG2904">
    <property type="taxonomic scope" value="Eukaryota"/>
</dbReference>